<dbReference type="PROSITE" id="PS00211">
    <property type="entry name" value="ABC_TRANSPORTER_1"/>
    <property type="match status" value="1"/>
</dbReference>
<keyword evidence="1" id="KW-0547">Nucleotide-binding</keyword>
<sequence>MSAELALNGASLKVRNQWIVKPLSLTIDAGQTVALVGESGAGKSSLLELLRQAHADRVAWCPQQPALVPMLSLYLNVYMGRLHEFGLWQNLSNLLRADPDQWRSVQALADELGLLNGSGAKRMSQSAERFSGGEQQRINIARALFQQRPIFLGDEPVSAVDEVQARRIIERVKAHHQTTVLALHDVDLALACADRIIGMSQGEVVLDRPARALDAETLLALYPSQRHG</sequence>
<evidence type="ECO:0000256" key="1">
    <source>
        <dbReference type="ARBA" id="ARBA00022741"/>
    </source>
</evidence>
<organism evidence="4 5">
    <name type="scientific">Ferrimonas sediminicola</name>
    <dbReference type="NCBI Taxonomy" id="2569538"/>
    <lineage>
        <taxon>Bacteria</taxon>
        <taxon>Pseudomonadati</taxon>
        <taxon>Pseudomonadota</taxon>
        <taxon>Gammaproteobacteria</taxon>
        <taxon>Alteromonadales</taxon>
        <taxon>Ferrimonadaceae</taxon>
        <taxon>Ferrimonas</taxon>
    </lineage>
</organism>
<evidence type="ECO:0000256" key="2">
    <source>
        <dbReference type="ARBA" id="ARBA00022840"/>
    </source>
</evidence>
<dbReference type="EMBL" id="SWCI01000014">
    <property type="protein sequence ID" value="TKB47325.1"/>
    <property type="molecule type" value="Genomic_DNA"/>
</dbReference>
<dbReference type="OrthoDB" id="5292475at2"/>
<gene>
    <name evidence="4" type="ORF">FCL40_15860</name>
</gene>
<dbReference type="PROSITE" id="PS50893">
    <property type="entry name" value="ABC_TRANSPORTER_2"/>
    <property type="match status" value="1"/>
</dbReference>
<dbReference type="InterPro" id="IPR003593">
    <property type="entry name" value="AAA+_ATPase"/>
</dbReference>
<dbReference type="Proteomes" id="UP000305674">
    <property type="component" value="Unassembled WGS sequence"/>
</dbReference>
<keyword evidence="5" id="KW-1185">Reference proteome</keyword>
<dbReference type="GO" id="GO:0005886">
    <property type="term" value="C:plasma membrane"/>
    <property type="evidence" value="ECO:0007669"/>
    <property type="project" value="TreeGrafter"/>
</dbReference>
<dbReference type="InterPro" id="IPR017871">
    <property type="entry name" value="ABC_transporter-like_CS"/>
</dbReference>
<dbReference type="InterPro" id="IPR027417">
    <property type="entry name" value="P-loop_NTPase"/>
</dbReference>
<dbReference type="SUPFAM" id="SSF52540">
    <property type="entry name" value="P-loop containing nucleoside triphosphate hydrolases"/>
    <property type="match status" value="1"/>
</dbReference>
<dbReference type="Pfam" id="PF00005">
    <property type="entry name" value="ABC_tran"/>
    <property type="match status" value="1"/>
</dbReference>
<comment type="caution">
    <text evidence="4">The sequence shown here is derived from an EMBL/GenBank/DDBJ whole genome shotgun (WGS) entry which is preliminary data.</text>
</comment>
<feature type="domain" description="ABC transporter" evidence="3">
    <location>
        <begin position="5"/>
        <end position="226"/>
    </location>
</feature>
<reference evidence="4 5" key="1">
    <citation type="submission" date="2019-04" db="EMBL/GenBank/DDBJ databases">
        <authorList>
            <person name="Hwang J.C."/>
        </authorList>
    </citation>
    <scope>NUCLEOTIDE SEQUENCE [LARGE SCALE GENOMIC DNA]</scope>
    <source>
        <strain evidence="4 5">IMCC35001</strain>
    </source>
</reference>
<evidence type="ECO:0000259" key="3">
    <source>
        <dbReference type="PROSITE" id="PS50893"/>
    </source>
</evidence>
<keyword evidence="2 4" id="KW-0067">ATP-binding</keyword>
<dbReference type="InterPro" id="IPR003439">
    <property type="entry name" value="ABC_transporter-like_ATP-bd"/>
</dbReference>
<dbReference type="InterPro" id="IPR015854">
    <property type="entry name" value="ABC_transpr_LolD-like"/>
</dbReference>
<dbReference type="PANTHER" id="PTHR24220">
    <property type="entry name" value="IMPORT ATP-BINDING PROTEIN"/>
    <property type="match status" value="1"/>
</dbReference>
<dbReference type="Gene3D" id="3.40.50.300">
    <property type="entry name" value="P-loop containing nucleotide triphosphate hydrolases"/>
    <property type="match status" value="1"/>
</dbReference>
<dbReference type="GO" id="GO:0016887">
    <property type="term" value="F:ATP hydrolysis activity"/>
    <property type="evidence" value="ECO:0007669"/>
    <property type="project" value="InterPro"/>
</dbReference>
<dbReference type="RefSeq" id="WP_136854281.1">
    <property type="nucleotide sequence ID" value="NZ_SWCI01000014.1"/>
</dbReference>
<evidence type="ECO:0000313" key="5">
    <source>
        <dbReference type="Proteomes" id="UP000305674"/>
    </source>
</evidence>
<dbReference type="GO" id="GO:0005524">
    <property type="term" value="F:ATP binding"/>
    <property type="evidence" value="ECO:0007669"/>
    <property type="project" value="UniProtKB-KW"/>
</dbReference>
<protein>
    <submittedName>
        <fullName evidence="4">ATP-binding cassette domain-containing protein</fullName>
    </submittedName>
</protein>
<proteinExistence type="predicted"/>
<evidence type="ECO:0000313" key="4">
    <source>
        <dbReference type="EMBL" id="TKB47325.1"/>
    </source>
</evidence>
<dbReference type="AlphaFoldDB" id="A0A4U1BA85"/>
<name>A0A4U1BA85_9GAMM</name>
<accession>A0A4U1BA85</accession>
<dbReference type="SMART" id="SM00382">
    <property type="entry name" value="AAA"/>
    <property type="match status" value="1"/>
</dbReference>
<dbReference type="GO" id="GO:0022857">
    <property type="term" value="F:transmembrane transporter activity"/>
    <property type="evidence" value="ECO:0007669"/>
    <property type="project" value="TreeGrafter"/>
</dbReference>